<dbReference type="InterPro" id="IPR029060">
    <property type="entry name" value="PIN-like_dom_sf"/>
</dbReference>
<name>A0A1B0Z1L3_9PROT</name>
<dbReference type="Gene3D" id="3.40.50.1010">
    <property type="entry name" value="5'-nuclease"/>
    <property type="match status" value="1"/>
</dbReference>
<evidence type="ECO:0000259" key="3">
    <source>
        <dbReference type="SMART" id="SM00475"/>
    </source>
</evidence>
<dbReference type="InterPro" id="IPR020046">
    <property type="entry name" value="5-3_exonucl_a-hlix_arch_N"/>
</dbReference>
<keyword evidence="1" id="KW-0540">Nuclease</keyword>
<dbReference type="Pfam" id="PF02739">
    <property type="entry name" value="5_3_exonuc_N"/>
    <property type="match status" value="1"/>
</dbReference>
<accession>A0A1B0Z1L3</accession>
<dbReference type="GO" id="GO:0033567">
    <property type="term" value="P:DNA replication, Okazaki fragment processing"/>
    <property type="evidence" value="ECO:0007669"/>
    <property type="project" value="InterPro"/>
</dbReference>
<dbReference type="GO" id="GO:0008409">
    <property type="term" value="F:5'-3' exonuclease activity"/>
    <property type="evidence" value="ECO:0007669"/>
    <property type="project" value="InterPro"/>
</dbReference>
<dbReference type="SUPFAM" id="SSF47807">
    <property type="entry name" value="5' to 3' exonuclease, C-terminal subdomain"/>
    <property type="match status" value="1"/>
</dbReference>
<dbReference type="GO" id="GO:0003677">
    <property type="term" value="F:DNA binding"/>
    <property type="evidence" value="ECO:0007669"/>
    <property type="project" value="InterPro"/>
</dbReference>
<dbReference type="PANTHER" id="PTHR42646:SF2">
    <property type="entry name" value="5'-3' EXONUCLEASE FAMILY PROTEIN"/>
    <property type="match status" value="1"/>
</dbReference>
<dbReference type="SUPFAM" id="SSF88723">
    <property type="entry name" value="PIN domain-like"/>
    <property type="match status" value="1"/>
</dbReference>
<dbReference type="InterPro" id="IPR038969">
    <property type="entry name" value="FEN"/>
</dbReference>
<organism evidence="4">
    <name type="scientific">uncultured Alphaproteobacteria bacterium</name>
    <dbReference type="NCBI Taxonomy" id="91750"/>
    <lineage>
        <taxon>Bacteria</taxon>
        <taxon>Pseudomonadati</taxon>
        <taxon>Pseudomonadota</taxon>
        <taxon>Alphaproteobacteria</taxon>
        <taxon>environmental samples</taxon>
    </lineage>
</organism>
<dbReference type="InterPro" id="IPR036279">
    <property type="entry name" value="5-3_exonuclease_C_sf"/>
</dbReference>
<proteinExistence type="predicted"/>
<evidence type="ECO:0000256" key="2">
    <source>
        <dbReference type="ARBA" id="ARBA00022801"/>
    </source>
</evidence>
<dbReference type="SMART" id="SM00475">
    <property type="entry name" value="53EXOc"/>
    <property type="match status" value="1"/>
</dbReference>
<dbReference type="GO" id="GO:0017108">
    <property type="term" value="F:5'-flap endonuclease activity"/>
    <property type="evidence" value="ECO:0007669"/>
    <property type="project" value="InterPro"/>
</dbReference>
<evidence type="ECO:0000313" key="4">
    <source>
        <dbReference type="EMBL" id="ANO58080.1"/>
    </source>
</evidence>
<sequence>MVRKLKAKKRTLLVDGDIVCYRIATAIEEATEWQDDMWTLHADAKMGKEILDNALNKYLKELNCNNIVIALSDKTNFRKKLFPEYKSHRKKVRKPIIVKPLKEYIYKKYPTYRLPDLEGDDTLGILATSKYKDNCIILSSDKDMRTIPCFHHFIHDNQTELVDEKTADYYFMFQTLTGDTSDGYSGIKGCGAVKAERVLYNSEKNLPSMWKAVVEEYKRNNLTEKDALLQARMARILRAQDYNFKTKKPILWRL</sequence>
<keyword evidence="2" id="KW-0378">Hydrolase</keyword>
<evidence type="ECO:0000256" key="1">
    <source>
        <dbReference type="ARBA" id="ARBA00022722"/>
    </source>
</evidence>
<protein>
    <submittedName>
        <fullName evidence="4">DNA polymerase I</fullName>
    </submittedName>
</protein>
<dbReference type="EMBL" id="KT997797">
    <property type="protein sequence ID" value="ANO58080.1"/>
    <property type="molecule type" value="Genomic_DNA"/>
</dbReference>
<dbReference type="AlphaFoldDB" id="A0A1B0Z1L3"/>
<feature type="domain" description="5'-3' exonuclease" evidence="3">
    <location>
        <begin position="9"/>
        <end position="253"/>
    </location>
</feature>
<dbReference type="InterPro" id="IPR002421">
    <property type="entry name" value="5-3_exonuclease"/>
</dbReference>
<dbReference type="PANTHER" id="PTHR42646">
    <property type="entry name" value="FLAP ENDONUCLEASE XNI"/>
    <property type="match status" value="1"/>
</dbReference>
<dbReference type="Gene3D" id="1.10.150.20">
    <property type="entry name" value="5' to 3' exonuclease, C-terminal subdomain"/>
    <property type="match status" value="1"/>
</dbReference>
<reference evidence="4" key="1">
    <citation type="submission" date="2015-11" db="EMBL/GenBank/DDBJ databases">
        <title>Genomes of Abundant and Widespread Viruses from the Deep Ocean.</title>
        <authorList>
            <person name="Mizuno C.M."/>
            <person name="Ghai R."/>
            <person name="Saghai A."/>
            <person name="Lopez-Garcia P."/>
            <person name="Rodriguez-Valera F."/>
        </authorList>
    </citation>
    <scope>NUCLEOTIDE SEQUENCE</scope>
</reference>